<organism evidence="9">
    <name type="scientific">Desulfobacca acetoxidans</name>
    <dbReference type="NCBI Taxonomy" id="60893"/>
    <lineage>
        <taxon>Bacteria</taxon>
        <taxon>Pseudomonadati</taxon>
        <taxon>Thermodesulfobacteriota</taxon>
        <taxon>Desulfobaccia</taxon>
        <taxon>Desulfobaccales</taxon>
        <taxon>Desulfobaccaceae</taxon>
        <taxon>Desulfobacca</taxon>
    </lineage>
</organism>
<dbReference type="Gene3D" id="2.60.40.4070">
    <property type="match status" value="1"/>
</dbReference>
<evidence type="ECO:0000256" key="5">
    <source>
        <dbReference type="RuleBase" id="RU362076"/>
    </source>
</evidence>
<evidence type="ECO:0000313" key="9">
    <source>
        <dbReference type="EMBL" id="HGB14395.1"/>
    </source>
</evidence>
<evidence type="ECO:0000256" key="1">
    <source>
        <dbReference type="ARBA" id="ARBA00010577"/>
    </source>
</evidence>
<dbReference type="Pfam" id="PF13860">
    <property type="entry name" value="FlgD_ig"/>
    <property type="match status" value="1"/>
</dbReference>
<evidence type="ECO:0000259" key="8">
    <source>
        <dbReference type="Pfam" id="PF13861"/>
    </source>
</evidence>
<keyword evidence="9" id="KW-0969">Cilium</keyword>
<proteinExistence type="inferred from homology"/>
<sequence length="234" mass="24985">MTVTDYAASSAISAKSTDSSKSRSVSESVAKTVGKEDFLKLLVTQLRFQDPLSPADPKEFVAQLAQFSSLEQQINANQNLESLGSLIQTVRDSLSLSQGVNLLGKSVKGVGNSLRLEGGRVDAATYQLARGAEEVKVAILDGAGQVVRTLNLGPQSGGLRQFAWDGKDGNGKALPDGSYTYRVTALDSQGQGVEVTNYFTGTVQEVFQDQKGVWLRIDGREVPLDRIVSVSQAS</sequence>
<name>A0A7C3WR68_9BACT</name>
<reference evidence="9" key="1">
    <citation type="journal article" date="2020" name="mSystems">
        <title>Genome- and Community-Level Interaction Insights into Carbon Utilization and Element Cycling Functions of Hydrothermarchaeota in Hydrothermal Sediment.</title>
        <authorList>
            <person name="Zhou Z."/>
            <person name="Liu Y."/>
            <person name="Xu W."/>
            <person name="Pan J."/>
            <person name="Luo Z.H."/>
            <person name="Li M."/>
        </authorList>
    </citation>
    <scope>NUCLEOTIDE SEQUENCE [LARGE SCALE GENOMIC DNA]</scope>
    <source>
        <strain evidence="9">SpSt-776</strain>
    </source>
</reference>
<protein>
    <recommendedName>
        <fullName evidence="2 5">Basal-body rod modification protein FlgD</fullName>
    </recommendedName>
</protein>
<dbReference type="InterPro" id="IPR005648">
    <property type="entry name" value="FlgD"/>
</dbReference>
<dbReference type="Gene3D" id="2.30.30.910">
    <property type="match status" value="1"/>
</dbReference>
<keyword evidence="3 5" id="KW-1005">Bacterial flagellum biogenesis</keyword>
<gene>
    <name evidence="9" type="ORF">ENV62_04040</name>
</gene>
<evidence type="ECO:0000256" key="6">
    <source>
        <dbReference type="SAM" id="MobiDB-lite"/>
    </source>
</evidence>
<keyword evidence="9" id="KW-0282">Flagellum</keyword>
<feature type="domain" description="FlgD Tudor-like" evidence="8">
    <location>
        <begin position="97"/>
        <end position="227"/>
    </location>
</feature>
<dbReference type="GO" id="GO:0044781">
    <property type="term" value="P:bacterial-type flagellum organization"/>
    <property type="evidence" value="ECO:0007669"/>
    <property type="project" value="UniProtKB-UniRule"/>
</dbReference>
<evidence type="ECO:0000259" key="7">
    <source>
        <dbReference type="Pfam" id="PF13860"/>
    </source>
</evidence>
<evidence type="ECO:0000256" key="4">
    <source>
        <dbReference type="ARBA" id="ARBA00024746"/>
    </source>
</evidence>
<dbReference type="AlphaFoldDB" id="A0A7C3WR68"/>
<comment type="function">
    <text evidence="4 5">Required for flagellar hook formation. May act as a scaffolding protein.</text>
</comment>
<dbReference type="Pfam" id="PF03963">
    <property type="entry name" value="FlgD"/>
    <property type="match status" value="1"/>
</dbReference>
<feature type="domain" description="FlgD/Vpr Ig-like" evidence="7">
    <location>
        <begin position="111"/>
        <end position="187"/>
    </location>
</feature>
<dbReference type="EMBL" id="DTHB01000029">
    <property type="protein sequence ID" value="HGB14395.1"/>
    <property type="molecule type" value="Genomic_DNA"/>
</dbReference>
<comment type="similarity">
    <text evidence="1 5">Belongs to the FlgD family.</text>
</comment>
<feature type="compositionally biased region" description="Low complexity" evidence="6">
    <location>
        <begin position="7"/>
        <end position="27"/>
    </location>
</feature>
<evidence type="ECO:0000256" key="2">
    <source>
        <dbReference type="ARBA" id="ARBA00016013"/>
    </source>
</evidence>
<dbReference type="InterPro" id="IPR025963">
    <property type="entry name" value="FLgD_Tudor"/>
</dbReference>
<dbReference type="InterPro" id="IPR025965">
    <property type="entry name" value="FlgD/Vpr_Ig-like"/>
</dbReference>
<evidence type="ECO:0000256" key="3">
    <source>
        <dbReference type="ARBA" id="ARBA00022795"/>
    </source>
</evidence>
<keyword evidence="9" id="KW-0966">Cell projection</keyword>
<accession>A0A7C3WR68</accession>
<feature type="region of interest" description="Disordered" evidence="6">
    <location>
        <begin position="1"/>
        <end position="27"/>
    </location>
</feature>
<dbReference type="Pfam" id="PF13861">
    <property type="entry name" value="FLgD_tudor"/>
    <property type="match status" value="1"/>
</dbReference>
<comment type="caution">
    <text evidence="9">The sequence shown here is derived from an EMBL/GenBank/DDBJ whole genome shotgun (WGS) entry which is preliminary data.</text>
</comment>